<accession>A0AAV2DUR9</accession>
<evidence type="ECO:0000313" key="1">
    <source>
        <dbReference type="EMBL" id="CAL1377343.1"/>
    </source>
</evidence>
<protein>
    <submittedName>
        <fullName evidence="1">Uncharacterized protein</fullName>
    </submittedName>
</protein>
<reference evidence="1 2" key="1">
    <citation type="submission" date="2024-04" db="EMBL/GenBank/DDBJ databases">
        <authorList>
            <person name="Fracassetti M."/>
        </authorList>
    </citation>
    <scope>NUCLEOTIDE SEQUENCE [LARGE SCALE GENOMIC DNA]</scope>
</reference>
<proteinExistence type="predicted"/>
<sequence>MATWLTERFRQDFPPPDWDRQHCVRFRLADFLCPVLLEAGDITRHGSDSRFCWSSFRRVDFSILPLPVSFLPPFNFVTFLIDSFDSPTKSISSILLFD</sequence>
<evidence type="ECO:0000313" key="2">
    <source>
        <dbReference type="Proteomes" id="UP001497516"/>
    </source>
</evidence>
<dbReference type="EMBL" id="OZ034816">
    <property type="protein sequence ID" value="CAL1377343.1"/>
    <property type="molecule type" value="Genomic_DNA"/>
</dbReference>
<gene>
    <name evidence="1" type="ORF">LTRI10_LOCUS19001</name>
</gene>
<name>A0AAV2DUR9_9ROSI</name>
<keyword evidence="2" id="KW-1185">Reference proteome</keyword>
<dbReference type="AlphaFoldDB" id="A0AAV2DUR9"/>
<organism evidence="1 2">
    <name type="scientific">Linum trigynum</name>
    <dbReference type="NCBI Taxonomy" id="586398"/>
    <lineage>
        <taxon>Eukaryota</taxon>
        <taxon>Viridiplantae</taxon>
        <taxon>Streptophyta</taxon>
        <taxon>Embryophyta</taxon>
        <taxon>Tracheophyta</taxon>
        <taxon>Spermatophyta</taxon>
        <taxon>Magnoliopsida</taxon>
        <taxon>eudicotyledons</taxon>
        <taxon>Gunneridae</taxon>
        <taxon>Pentapetalae</taxon>
        <taxon>rosids</taxon>
        <taxon>fabids</taxon>
        <taxon>Malpighiales</taxon>
        <taxon>Linaceae</taxon>
        <taxon>Linum</taxon>
    </lineage>
</organism>
<dbReference type="Proteomes" id="UP001497516">
    <property type="component" value="Chromosome 3"/>
</dbReference>